<protein>
    <submittedName>
        <fullName evidence="1">Uncharacterized protein</fullName>
    </submittedName>
</protein>
<comment type="caution">
    <text evidence="1">The sequence shown here is derived from an EMBL/GenBank/DDBJ whole genome shotgun (WGS) entry which is preliminary data.</text>
</comment>
<sequence>MSVLRLLLILPLGVAGCTGSAPDPVVRPPSTVLLTVADLPAGFAEAPALPVTDLTSEPPGCAPAMNRLELQPMTAPGVHESRVNFADAAGFARIQEILLRYDDDGAAGRFVDETRGMLASCRSYLLSDGTGPQLHVTVTPAATGAGAAIEARGPGYSVHENLVVARSGPTVILLMHSGPDPVDAALTARLVTTAQHRATAPN</sequence>
<dbReference type="EMBL" id="LLZH01000122">
    <property type="protein sequence ID" value="KUL34294.1"/>
    <property type="molecule type" value="Genomic_DNA"/>
</dbReference>
<proteinExistence type="predicted"/>
<accession>A0A0X3UP31</accession>
<evidence type="ECO:0000313" key="1">
    <source>
        <dbReference type="EMBL" id="KUL34294.1"/>
    </source>
</evidence>
<evidence type="ECO:0000313" key="2">
    <source>
        <dbReference type="Proteomes" id="UP000053244"/>
    </source>
</evidence>
<name>A0A0X3UP31_9ACTN</name>
<dbReference type="Proteomes" id="UP000053244">
    <property type="component" value="Unassembled WGS sequence"/>
</dbReference>
<reference evidence="1 2" key="1">
    <citation type="submission" date="2015-10" db="EMBL/GenBank/DDBJ databases">
        <authorList>
            <person name="Gilbert D.G."/>
        </authorList>
    </citation>
    <scope>NUCLEOTIDE SEQUENCE [LARGE SCALE GENOMIC DNA]</scope>
    <source>
        <strain evidence="1 2">NRRL B-16712</strain>
    </source>
</reference>
<dbReference type="AlphaFoldDB" id="A0A0X3UP31"/>
<gene>
    <name evidence="1" type="ORF">ADL15_16815</name>
</gene>
<dbReference type="RefSeq" id="WP_067691311.1">
    <property type="nucleotide sequence ID" value="NZ_LLZH01000122.1"/>
</dbReference>
<dbReference type="PROSITE" id="PS51257">
    <property type="entry name" value="PROKAR_LIPOPROTEIN"/>
    <property type="match status" value="1"/>
</dbReference>
<keyword evidence="2" id="KW-1185">Reference proteome</keyword>
<organism evidence="1 2">
    <name type="scientific">Actinoplanes awajinensis subsp. mycoplanecinus</name>
    <dbReference type="NCBI Taxonomy" id="135947"/>
    <lineage>
        <taxon>Bacteria</taxon>
        <taxon>Bacillati</taxon>
        <taxon>Actinomycetota</taxon>
        <taxon>Actinomycetes</taxon>
        <taxon>Micromonosporales</taxon>
        <taxon>Micromonosporaceae</taxon>
        <taxon>Actinoplanes</taxon>
    </lineage>
</organism>